<organism evidence="1 2">
    <name type="scientific">Trichinella patagoniensis</name>
    <dbReference type="NCBI Taxonomy" id="990121"/>
    <lineage>
        <taxon>Eukaryota</taxon>
        <taxon>Metazoa</taxon>
        <taxon>Ecdysozoa</taxon>
        <taxon>Nematoda</taxon>
        <taxon>Enoplea</taxon>
        <taxon>Dorylaimia</taxon>
        <taxon>Trichinellida</taxon>
        <taxon>Trichinellidae</taxon>
        <taxon>Trichinella</taxon>
    </lineage>
</organism>
<evidence type="ECO:0000313" key="1">
    <source>
        <dbReference type="EMBL" id="KRY18975.1"/>
    </source>
</evidence>
<proteinExistence type="predicted"/>
<dbReference type="EMBL" id="JYDQ01000040">
    <property type="protein sequence ID" value="KRY18975.1"/>
    <property type="molecule type" value="Genomic_DNA"/>
</dbReference>
<evidence type="ECO:0000313" key="2">
    <source>
        <dbReference type="Proteomes" id="UP000054783"/>
    </source>
</evidence>
<protein>
    <submittedName>
        <fullName evidence="1">Uncharacterized protein</fullName>
    </submittedName>
</protein>
<comment type="caution">
    <text evidence="1">The sequence shown here is derived from an EMBL/GenBank/DDBJ whole genome shotgun (WGS) entry which is preliminary data.</text>
</comment>
<keyword evidence="2" id="KW-1185">Reference proteome</keyword>
<dbReference type="OrthoDB" id="10342028at2759"/>
<dbReference type="Proteomes" id="UP000054783">
    <property type="component" value="Unassembled WGS sequence"/>
</dbReference>
<reference evidence="1 2" key="1">
    <citation type="submission" date="2015-01" db="EMBL/GenBank/DDBJ databases">
        <title>Evolution of Trichinella species and genotypes.</title>
        <authorList>
            <person name="Korhonen P.K."/>
            <person name="Edoardo P."/>
            <person name="Giuseppe L.R."/>
            <person name="Gasser R.B."/>
        </authorList>
    </citation>
    <scope>NUCLEOTIDE SEQUENCE [LARGE SCALE GENOMIC DNA]</scope>
    <source>
        <strain evidence="1">ISS2496</strain>
    </source>
</reference>
<dbReference type="AlphaFoldDB" id="A0A0V1A270"/>
<accession>A0A0V1A270</accession>
<name>A0A0V1A270_9BILA</name>
<gene>
    <name evidence="1" type="ORF">T12_480</name>
</gene>
<sequence>MSLVDCHHLSGHLFMRKINLFKLIKVYTFCGKCITKIYGFTKTINKVLLHRDFDFFNTDITESRMPEFQHIAFAYGDNADFDNLPEC</sequence>